<evidence type="ECO:0000313" key="2">
    <source>
        <dbReference type="Proteomes" id="UP000322214"/>
    </source>
</evidence>
<gene>
    <name evidence="1" type="ORF">MFFC18_02250</name>
</gene>
<sequence>MALNSTSDSHTPEQLTAEQIRSQMQQHRLEFDSDVEQFVDGTNALGNWKQYVKAKPMFALAVCAAAGYMVIPKKKDYVSADPDRIARLVRKDKLVVAPPQRVKRGSGMFAGLTQSLLRLGMQTAAGVVMQKLGEKAAPPNSETA</sequence>
<organism evidence="1 2">
    <name type="scientific">Mariniblastus fucicola</name>
    <dbReference type="NCBI Taxonomy" id="980251"/>
    <lineage>
        <taxon>Bacteria</taxon>
        <taxon>Pseudomonadati</taxon>
        <taxon>Planctomycetota</taxon>
        <taxon>Planctomycetia</taxon>
        <taxon>Pirellulales</taxon>
        <taxon>Pirellulaceae</taxon>
        <taxon>Mariniblastus</taxon>
    </lineage>
</organism>
<protein>
    <submittedName>
        <fullName evidence="1">Uncharacterized protein</fullName>
    </submittedName>
</protein>
<proteinExistence type="predicted"/>
<keyword evidence="2" id="KW-1185">Reference proteome</keyword>
<accession>A0A5B9P1I4</accession>
<dbReference type="KEGG" id="mff:MFFC18_02250"/>
<dbReference type="STRING" id="980251.GCA_001642875_04605"/>
<dbReference type="Proteomes" id="UP000322214">
    <property type="component" value="Chromosome"/>
</dbReference>
<evidence type="ECO:0000313" key="1">
    <source>
        <dbReference type="EMBL" id="QEG20377.1"/>
    </source>
</evidence>
<dbReference type="RefSeq" id="WP_075082596.1">
    <property type="nucleotide sequence ID" value="NZ_CP042912.1"/>
</dbReference>
<reference evidence="1 2" key="1">
    <citation type="submission" date="2019-08" db="EMBL/GenBank/DDBJ databases">
        <title>Deep-cultivation of Planctomycetes and their phenomic and genomic characterization uncovers novel biology.</title>
        <authorList>
            <person name="Wiegand S."/>
            <person name="Jogler M."/>
            <person name="Boedeker C."/>
            <person name="Pinto D."/>
            <person name="Vollmers J."/>
            <person name="Rivas-Marin E."/>
            <person name="Kohn T."/>
            <person name="Peeters S.H."/>
            <person name="Heuer A."/>
            <person name="Rast P."/>
            <person name="Oberbeckmann S."/>
            <person name="Bunk B."/>
            <person name="Jeske O."/>
            <person name="Meyerdierks A."/>
            <person name="Storesund J.E."/>
            <person name="Kallscheuer N."/>
            <person name="Luecker S."/>
            <person name="Lage O.M."/>
            <person name="Pohl T."/>
            <person name="Merkel B.J."/>
            <person name="Hornburger P."/>
            <person name="Mueller R.-W."/>
            <person name="Bruemmer F."/>
            <person name="Labrenz M."/>
            <person name="Spormann A.M."/>
            <person name="Op den Camp H."/>
            <person name="Overmann J."/>
            <person name="Amann R."/>
            <person name="Jetten M.S.M."/>
            <person name="Mascher T."/>
            <person name="Medema M.H."/>
            <person name="Devos D.P."/>
            <person name="Kaster A.-K."/>
            <person name="Ovreas L."/>
            <person name="Rohde M."/>
            <person name="Galperin M.Y."/>
            <person name="Jogler C."/>
        </authorList>
    </citation>
    <scope>NUCLEOTIDE SEQUENCE [LARGE SCALE GENOMIC DNA]</scope>
    <source>
        <strain evidence="1 2">FC18</strain>
    </source>
</reference>
<dbReference type="AlphaFoldDB" id="A0A5B9P1I4"/>
<dbReference type="EMBL" id="CP042912">
    <property type="protein sequence ID" value="QEG20377.1"/>
    <property type="molecule type" value="Genomic_DNA"/>
</dbReference>
<name>A0A5B9P1I4_9BACT</name>